<gene>
    <name evidence="1" type="ORF">Tther_00729</name>
</gene>
<accession>A0A554X5A2</accession>
<dbReference type="AlphaFoldDB" id="A0A554X5A2"/>
<comment type="caution">
    <text evidence="1">The sequence shown here is derived from an EMBL/GenBank/DDBJ whole genome shotgun (WGS) entry which is preliminary data.</text>
</comment>
<dbReference type="EMBL" id="VJOL01000008">
    <property type="protein sequence ID" value="TSE31020.1"/>
    <property type="molecule type" value="Genomic_DNA"/>
</dbReference>
<proteinExistence type="predicted"/>
<dbReference type="RefSeq" id="WP_143901035.1">
    <property type="nucleotide sequence ID" value="NZ_VJOL01000008.1"/>
</dbReference>
<reference evidence="1 2" key="1">
    <citation type="submission" date="2019-07" db="EMBL/GenBank/DDBJ databases">
        <title>Tepidimonas thermarum AA-1 draft genome.</title>
        <authorList>
            <person name="Da Costa M.S."/>
            <person name="Froufe H.J.C."/>
            <person name="Egas C."/>
            <person name="Albuquerque L."/>
        </authorList>
    </citation>
    <scope>NUCLEOTIDE SEQUENCE [LARGE SCALE GENOMIC DNA]</scope>
    <source>
        <strain evidence="1 2">AA-1</strain>
    </source>
</reference>
<evidence type="ECO:0000313" key="1">
    <source>
        <dbReference type="EMBL" id="TSE31020.1"/>
    </source>
</evidence>
<protein>
    <submittedName>
        <fullName evidence="1">Uncharacterized protein</fullName>
    </submittedName>
</protein>
<name>A0A554X5A2_9BURK</name>
<dbReference type="Proteomes" id="UP000318542">
    <property type="component" value="Unassembled WGS sequence"/>
</dbReference>
<organism evidence="1 2">
    <name type="scientific">Tepidimonas thermarum</name>
    <dbReference type="NCBI Taxonomy" id="335431"/>
    <lineage>
        <taxon>Bacteria</taxon>
        <taxon>Pseudomonadati</taxon>
        <taxon>Pseudomonadota</taxon>
        <taxon>Betaproteobacteria</taxon>
        <taxon>Burkholderiales</taxon>
        <taxon>Tepidimonas</taxon>
    </lineage>
</organism>
<sequence>MTAFDQPGRYHAADALMARRRERPGVITAPGAAVLAVPDLAVAWACRWLAGEPATEEAPA</sequence>
<keyword evidence="2" id="KW-1185">Reference proteome</keyword>
<evidence type="ECO:0000313" key="2">
    <source>
        <dbReference type="Proteomes" id="UP000318542"/>
    </source>
</evidence>